<dbReference type="Proteomes" id="UP000076486">
    <property type="component" value="Unassembled WGS sequence"/>
</dbReference>
<protein>
    <submittedName>
        <fullName evidence="1">Uncharacterized protein</fullName>
    </submittedName>
</protein>
<dbReference type="AlphaFoldDB" id="A0A167GXU6"/>
<dbReference type="PATRIC" id="fig|1365248.3.peg.5452"/>
<accession>A0A167GXU6</accession>
<proteinExistence type="predicted"/>
<feature type="non-terminal residue" evidence="1">
    <location>
        <position position="288"/>
    </location>
</feature>
<gene>
    <name evidence="1" type="ORF">N473_26745</name>
</gene>
<comment type="caution">
    <text evidence="1">The sequence shown here is derived from an EMBL/GenBank/DDBJ whole genome shotgun (WGS) entry which is preliminary data.</text>
</comment>
<evidence type="ECO:0000313" key="1">
    <source>
        <dbReference type="EMBL" id="KZN57426.1"/>
    </source>
</evidence>
<evidence type="ECO:0000313" key="2">
    <source>
        <dbReference type="Proteomes" id="UP000076486"/>
    </source>
</evidence>
<sequence length="288" mass="31799">MSMPVSVYSSTDAGAPQFIEGKPSELFNVLKACLVDGYGSKAAAGWQLQSVTSSEMIINNDPNSASGFTARLTTERGDDSVRQCVDVTPMKAWTGTEALLPGYRKVIYIASDARFFNWTVIASKSAFYFFKGWWSDLVGGPYQYGAKETAIFVGDIKPFVANDLSIFLAYGSDSGKKNHEFGSRYSQQSYDFGFDMGLNGTTAQTVKLYDRALNGPPIDYHVRPMLINSNPEQPAPPTDGLYLPVYIMNDIGTPQCLRGLLPGLLHPTEPQHRNELPPFYNYINGQKH</sequence>
<name>A0A167GXU6_9GAMM</name>
<organism evidence="1 2">
    <name type="scientific">Pseudoalteromonas luteoviolacea CPMOR-1</name>
    <dbReference type="NCBI Taxonomy" id="1365248"/>
    <lineage>
        <taxon>Bacteria</taxon>
        <taxon>Pseudomonadati</taxon>
        <taxon>Pseudomonadota</taxon>
        <taxon>Gammaproteobacteria</taxon>
        <taxon>Alteromonadales</taxon>
        <taxon>Pseudoalteromonadaceae</taxon>
        <taxon>Pseudoalteromonas</taxon>
    </lineage>
</organism>
<reference evidence="1 2" key="1">
    <citation type="submission" date="2013-07" db="EMBL/GenBank/DDBJ databases">
        <title>Comparative Genomic and Metabolomic Analysis of Twelve Strains of Pseudoalteromonas luteoviolacea.</title>
        <authorList>
            <person name="Vynne N.G."/>
            <person name="Mansson M."/>
            <person name="Gram L."/>
        </authorList>
    </citation>
    <scope>NUCLEOTIDE SEQUENCE [LARGE SCALE GENOMIC DNA]</scope>
    <source>
        <strain evidence="1 2">CPMOR-1</strain>
    </source>
</reference>
<dbReference type="EMBL" id="AUYC01000097">
    <property type="protein sequence ID" value="KZN57426.1"/>
    <property type="molecule type" value="Genomic_DNA"/>
</dbReference>